<gene>
    <name evidence="2" type="ORF">Q8814_07495</name>
</gene>
<dbReference type="InterPro" id="IPR029032">
    <property type="entry name" value="AhpD-like"/>
</dbReference>
<dbReference type="Gene3D" id="1.20.1290.10">
    <property type="entry name" value="AhpD-like"/>
    <property type="match status" value="1"/>
</dbReference>
<dbReference type="InterPro" id="IPR004675">
    <property type="entry name" value="AhpD_core"/>
</dbReference>
<keyword evidence="3" id="KW-1185">Reference proteome</keyword>
<protein>
    <submittedName>
        <fullName evidence="2">Carboxymuconolactone decarboxylase family protein</fullName>
    </submittedName>
</protein>
<evidence type="ECO:0000313" key="2">
    <source>
        <dbReference type="EMBL" id="MEE2031953.1"/>
    </source>
</evidence>
<dbReference type="PANTHER" id="PTHR35446">
    <property type="entry name" value="SI:CH211-175M2.5"/>
    <property type="match status" value="1"/>
</dbReference>
<name>A0ABU7JPK7_9NOCA</name>
<sequence length="160" mass="17818">MPADTPDTRVPIDKQTRPVYRAQVAVAVAVREAVQQAGLDRKLVELVNIRISQINGCAYCLDVHIRDALKGGEKAQRIAVLPAWRDTDLFTDVERAALTLAESVTTLPSSYEQDRAYAEARACLTDEQLSAVVWVAIAMNSFNRISIVSRHQVRPDDWKS</sequence>
<comment type="caution">
    <text evidence="2">The sequence shown here is derived from an EMBL/GenBank/DDBJ whole genome shotgun (WGS) entry which is preliminary data.</text>
</comment>
<dbReference type="PANTHER" id="PTHR35446:SF2">
    <property type="entry name" value="CARBOXYMUCONOLACTONE DECARBOXYLASE-LIKE DOMAIN-CONTAINING PROTEIN"/>
    <property type="match status" value="1"/>
</dbReference>
<proteinExistence type="predicted"/>
<reference evidence="2 3" key="1">
    <citation type="submission" date="2023-08" db="EMBL/GenBank/DDBJ databases">
        <authorList>
            <person name="Girao M."/>
            <person name="Carvalho M.F."/>
        </authorList>
    </citation>
    <scope>NUCLEOTIDE SEQUENCE [LARGE SCALE GENOMIC DNA]</scope>
    <source>
        <strain evidence="2 3">CC-R104</strain>
    </source>
</reference>
<evidence type="ECO:0000259" key="1">
    <source>
        <dbReference type="Pfam" id="PF02627"/>
    </source>
</evidence>
<feature type="domain" description="Carboxymuconolactone decarboxylase-like" evidence="1">
    <location>
        <begin position="29"/>
        <end position="102"/>
    </location>
</feature>
<dbReference type="RefSeq" id="WP_330151387.1">
    <property type="nucleotide sequence ID" value="NZ_JAUZMZ010000029.1"/>
</dbReference>
<dbReference type="Proteomes" id="UP001331936">
    <property type="component" value="Unassembled WGS sequence"/>
</dbReference>
<organism evidence="2 3">
    <name type="scientific">Rhodococcus chondri</name>
    <dbReference type="NCBI Taxonomy" id="3065941"/>
    <lineage>
        <taxon>Bacteria</taxon>
        <taxon>Bacillati</taxon>
        <taxon>Actinomycetota</taxon>
        <taxon>Actinomycetes</taxon>
        <taxon>Mycobacteriales</taxon>
        <taxon>Nocardiaceae</taxon>
        <taxon>Rhodococcus</taxon>
    </lineage>
</organism>
<dbReference type="InterPro" id="IPR003779">
    <property type="entry name" value="CMD-like"/>
</dbReference>
<dbReference type="Pfam" id="PF02627">
    <property type="entry name" value="CMD"/>
    <property type="match status" value="1"/>
</dbReference>
<accession>A0ABU7JPK7</accession>
<dbReference type="EMBL" id="JAUZMZ010000029">
    <property type="protein sequence ID" value="MEE2031953.1"/>
    <property type="molecule type" value="Genomic_DNA"/>
</dbReference>
<dbReference type="SUPFAM" id="SSF69118">
    <property type="entry name" value="AhpD-like"/>
    <property type="match status" value="1"/>
</dbReference>
<dbReference type="NCBIfam" id="TIGR00778">
    <property type="entry name" value="ahpD_dom"/>
    <property type="match status" value="1"/>
</dbReference>
<evidence type="ECO:0000313" key="3">
    <source>
        <dbReference type="Proteomes" id="UP001331936"/>
    </source>
</evidence>